<name>A0A0K0FDJ8_STRVS</name>
<feature type="compositionally biased region" description="Pro residues" evidence="5">
    <location>
        <begin position="106"/>
        <end position="117"/>
    </location>
</feature>
<sequence>MISIHVRIVILLIIQLLHLPLLFFIYYNVYGRINDLKQRSLFLTKRIKRNLPAENDIPNHMDLDDWTVLIGQDTIIPRIVFERSCSRIHRFCSDQGKKLRGFQGKPGPPGSKGPMGPPGKRGPQGKVGPTGLVGDVGQQGQPGEDGICNCTLPNLYVHRIPIPGPPIIQIKEKQVPVPVVVVKEVEVTRLVPFEPTPPGFGPPPGWKPGMPMPDPKFHQILKQPILTTTVRSRKITKPKIKGPIGPPKTKGTSRTFNSTTVNPNYQVTTEGEPTLPQYTGPPTLGYNRRECLLNAVGIPVLHAESQYRDVGSWMRDANPQDREASEKRWVTDGYASPVLYEYADEKQLMNKKQQIKYYVDFLASGTGSMIYNGSYFYHRHNSLFLVSYDLETTEEIQSEIPNIAHIDCERNHDHTFQNCNETDRDPWLYNRPHNYVDFAVDENGIWMIYMKPESTSLFINKIETDFYVVQTWEINDINATEIADAFIMCGILYTLESGEERDTRINFGYNLFTNEILDIDVSWYNPYRKLSMLHYNPVDGRLYFFDSKKLLSVNVRISTEINDDEMKDGIEYDGNKTTTPFSPYDFH</sequence>
<dbReference type="PANTHER" id="PTHR23192:SF83">
    <property type="entry name" value="OLFACTOMEDIN-LIKE DOMAIN-CONTAINING PROTEIN"/>
    <property type="match status" value="1"/>
</dbReference>
<keyword evidence="6" id="KW-1133">Transmembrane helix</keyword>
<accession>A0A0K0FDJ8</accession>
<dbReference type="AlphaFoldDB" id="A0A0K0FDJ8"/>
<keyword evidence="3" id="KW-0677">Repeat</keyword>
<comment type="subcellular location">
    <subcellularLocation>
        <location evidence="1">Secreted</location>
    </subcellularLocation>
</comment>
<dbReference type="WBParaSite" id="SVE_0692400.1">
    <property type="protein sequence ID" value="SVE_0692400.1"/>
    <property type="gene ID" value="SVE_0692400"/>
</dbReference>
<evidence type="ECO:0000256" key="3">
    <source>
        <dbReference type="ARBA" id="ARBA00022737"/>
    </source>
</evidence>
<dbReference type="PANTHER" id="PTHR23192">
    <property type="entry name" value="OLFACTOMEDIN-RELATED"/>
    <property type="match status" value="1"/>
</dbReference>
<dbReference type="InterPro" id="IPR003112">
    <property type="entry name" value="Olfac-like_dom"/>
</dbReference>
<feature type="transmembrane region" description="Helical" evidence="6">
    <location>
        <begin position="6"/>
        <end position="29"/>
    </location>
</feature>
<dbReference type="PROSITE" id="PS51132">
    <property type="entry name" value="OLF"/>
    <property type="match status" value="1"/>
</dbReference>
<evidence type="ECO:0000256" key="4">
    <source>
        <dbReference type="PROSITE-ProRule" id="PRU00446"/>
    </source>
</evidence>
<feature type="compositionally biased region" description="Low complexity" evidence="5">
    <location>
        <begin position="241"/>
        <end position="252"/>
    </location>
</feature>
<dbReference type="InterPro" id="IPR050605">
    <property type="entry name" value="Olfactomedin-like_domain"/>
</dbReference>
<dbReference type="SMART" id="SM00284">
    <property type="entry name" value="OLF"/>
    <property type="match status" value="1"/>
</dbReference>
<evidence type="ECO:0000313" key="9">
    <source>
        <dbReference type="WBParaSite" id="SVE_0692400.1"/>
    </source>
</evidence>
<keyword evidence="6" id="KW-0812">Transmembrane</keyword>
<keyword evidence="8" id="KW-1185">Reference proteome</keyword>
<evidence type="ECO:0000256" key="2">
    <source>
        <dbReference type="ARBA" id="ARBA00022525"/>
    </source>
</evidence>
<proteinExistence type="predicted"/>
<evidence type="ECO:0000313" key="8">
    <source>
        <dbReference type="Proteomes" id="UP000035680"/>
    </source>
</evidence>
<feature type="region of interest" description="Disordered" evidence="5">
    <location>
        <begin position="237"/>
        <end position="277"/>
    </location>
</feature>
<dbReference type="GO" id="GO:0007165">
    <property type="term" value="P:signal transduction"/>
    <property type="evidence" value="ECO:0007669"/>
    <property type="project" value="TreeGrafter"/>
</dbReference>
<reference evidence="9" key="2">
    <citation type="submission" date="2015-08" db="UniProtKB">
        <authorList>
            <consortium name="WormBaseParasite"/>
        </authorList>
    </citation>
    <scope>IDENTIFICATION</scope>
</reference>
<feature type="compositionally biased region" description="Polar residues" evidence="5">
    <location>
        <begin position="253"/>
        <end position="271"/>
    </location>
</feature>
<dbReference type="Pfam" id="PF01391">
    <property type="entry name" value="Collagen"/>
    <property type="match status" value="1"/>
</dbReference>
<evidence type="ECO:0000256" key="1">
    <source>
        <dbReference type="ARBA" id="ARBA00004613"/>
    </source>
</evidence>
<feature type="region of interest" description="Disordered" evidence="5">
    <location>
        <begin position="97"/>
        <end position="140"/>
    </location>
</feature>
<dbReference type="Pfam" id="PF02191">
    <property type="entry name" value="OLF"/>
    <property type="match status" value="1"/>
</dbReference>
<keyword evidence="6" id="KW-0472">Membrane</keyword>
<evidence type="ECO:0000259" key="7">
    <source>
        <dbReference type="PROSITE" id="PS51132"/>
    </source>
</evidence>
<dbReference type="GO" id="GO:0005615">
    <property type="term" value="C:extracellular space"/>
    <property type="evidence" value="ECO:0007669"/>
    <property type="project" value="TreeGrafter"/>
</dbReference>
<dbReference type="STRING" id="75913.A0A0K0FDJ8"/>
<evidence type="ECO:0000256" key="5">
    <source>
        <dbReference type="SAM" id="MobiDB-lite"/>
    </source>
</evidence>
<evidence type="ECO:0000256" key="6">
    <source>
        <dbReference type="SAM" id="Phobius"/>
    </source>
</evidence>
<comment type="caution">
    <text evidence="4">Lacks conserved residue(s) required for the propagation of feature annotation.</text>
</comment>
<protein>
    <submittedName>
        <fullName evidence="9">Gliomedin (inferred by orthology to a human protein)</fullName>
    </submittedName>
</protein>
<dbReference type="Proteomes" id="UP000035680">
    <property type="component" value="Unassembled WGS sequence"/>
</dbReference>
<feature type="domain" description="Olfactomedin-like" evidence="7">
    <location>
        <begin position="290"/>
        <end position="559"/>
    </location>
</feature>
<dbReference type="InterPro" id="IPR008160">
    <property type="entry name" value="Collagen"/>
</dbReference>
<reference evidence="8" key="1">
    <citation type="submission" date="2014-07" db="EMBL/GenBank/DDBJ databases">
        <authorList>
            <person name="Martin A.A"/>
            <person name="De Silva N."/>
        </authorList>
    </citation>
    <scope>NUCLEOTIDE SEQUENCE</scope>
</reference>
<keyword evidence="2" id="KW-0964">Secreted</keyword>
<organism evidence="8 9">
    <name type="scientific">Strongyloides venezuelensis</name>
    <name type="common">Threadworm</name>
    <dbReference type="NCBI Taxonomy" id="75913"/>
    <lineage>
        <taxon>Eukaryota</taxon>
        <taxon>Metazoa</taxon>
        <taxon>Ecdysozoa</taxon>
        <taxon>Nematoda</taxon>
        <taxon>Chromadorea</taxon>
        <taxon>Rhabditida</taxon>
        <taxon>Tylenchina</taxon>
        <taxon>Panagrolaimomorpha</taxon>
        <taxon>Strongyloidoidea</taxon>
        <taxon>Strongyloididae</taxon>
        <taxon>Strongyloides</taxon>
    </lineage>
</organism>